<dbReference type="EMBL" id="JBGEWD010000017">
    <property type="protein sequence ID" value="MEY8001346.1"/>
    <property type="molecule type" value="Genomic_DNA"/>
</dbReference>
<comment type="caution">
    <text evidence="5">The sequence shown here is derived from an EMBL/GenBank/DDBJ whole genome shotgun (WGS) entry which is preliminary data.</text>
</comment>
<evidence type="ECO:0000313" key="5">
    <source>
        <dbReference type="EMBL" id="MEY8001346.1"/>
    </source>
</evidence>
<dbReference type="PANTHER" id="PTHR42827">
    <property type="entry name" value="IRON-SULFUR CLUSTER-BINDING PROTEIN-RELATED"/>
    <property type="match status" value="1"/>
</dbReference>
<reference evidence="5 6" key="1">
    <citation type="submission" date="2024-08" db="EMBL/GenBank/DDBJ databases">
        <title>Clostridium lapicellarii sp. nov., and Clostridium renhuaiense sp. nov., two species isolated from the mud in a fermentation cellar used for producing sauce-flavour Chinese liquors.</title>
        <authorList>
            <person name="Yang F."/>
            <person name="Wang H."/>
            <person name="Chen L.Q."/>
            <person name="Zhou N."/>
            <person name="Lu J.J."/>
            <person name="Pu X.X."/>
            <person name="Wan B."/>
            <person name="Wang L."/>
            <person name="Liu S.J."/>
        </authorList>
    </citation>
    <scope>NUCLEOTIDE SEQUENCE [LARGE SCALE GENOMIC DNA]</scope>
    <source>
        <strain evidence="5 6">MT-5</strain>
    </source>
</reference>
<dbReference type="RefSeq" id="WP_369705241.1">
    <property type="nucleotide sequence ID" value="NZ_JBGEWD010000017.1"/>
</dbReference>
<keyword evidence="6" id="KW-1185">Reference proteome</keyword>
<gene>
    <name evidence="5" type="ORF">AB8U03_14290</name>
</gene>
<proteinExistence type="predicted"/>
<protein>
    <submittedName>
        <fullName evidence="5">4Fe-4S binding protein</fullName>
    </submittedName>
</protein>
<dbReference type="Gene3D" id="3.30.70.20">
    <property type="match status" value="1"/>
</dbReference>
<accession>A0ABV4BUI8</accession>
<dbReference type="Proteomes" id="UP001564657">
    <property type="component" value="Unassembled WGS sequence"/>
</dbReference>
<evidence type="ECO:0000313" key="6">
    <source>
        <dbReference type="Proteomes" id="UP001564657"/>
    </source>
</evidence>
<dbReference type="SUPFAM" id="SSF54862">
    <property type="entry name" value="4Fe-4S ferredoxins"/>
    <property type="match status" value="1"/>
</dbReference>
<keyword evidence="1" id="KW-0479">Metal-binding</keyword>
<dbReference type="PROSITE" id="PS51379">
    <property type="entry name" value="4FE4S_FER_2"/>
    <property type="match status" value="1"/>
</dbReference>
<organism evidence="5 6">
    <name type="scientific">Clostridium moutaii</name>
    <dbReference type="NCBI Taxonomy" id="3240932"/>
    <lineage>
        <taxon>Bacteria</taxon>
        <taxon>Bacillati</taxon>
        <taxon>Bacillota</taxon>
        <taxon>Clostridia</taxon>
        <taxon>Eubacteriales</taxon>
        <taxon>Clostridiaceae</taxon>
        <taxon>Clostridium</taxon>
    </lineage>
</organism>
<evidence type="ECO:0000256" key="1">
    <source>
        <dbReference type="ARBA" id="ARBA00022723"/>
    </source>
</evidence>
<feature type="domain" description="4Fe-4S ferredoxin-type" evidence="4">
    <location>
        <begin position="207"/>
        <end position="236"/>
    </location>
</feature>
<sequence length="277" mass="31618">MNKQDLIKTAENFVENSEDNYITKSIAISENVIGMKIFEKPIFAFGDTDDEYFELLKQPSAIGKHFLLPKEWLPRSKTVISFFLSFSEAVRKGNRKNMLWPSEEWLHGRIEGQNFLNKLCIYLRSELIDAGYNSLVPSLDKRFWTVTSSNDSTHPEVLFTSNWSERHVAFVCGLGTFGLSKGLITQRGIAGRFGSILTELYLSPDRREYKKVYEYCLMCGKCIKNCPANAISMENGKNHTICSEFLNKTAEKYKPRYGCGKCQVGVPCECRIPRIKG</sequence>
<evidence type="ECO:0000259" key="4">
    <source>
        <dbReference type="PROSITE" id="PS51379"/>
    </source>
</evidence>
<evidence type="ECO:0000256" key="2">
    <source>
        <dbReference type="ARBA" id="ARBA00023004"/>
    </source>
</evidence>
<dbReference type="InterPro" id="IPR017896">
    <property type="entry name" value="4Fe4S_Fe-S-bd"/>
</dbReference>
<keyword evidence="3" id="KW-0411">Iron-sulfur</keyword>
<evidence type="ECO:0000256" key="3">
    <source>
        <dbReference type="ARBA" id="ARBA00023014"/>
    </source>
</evidence>
<dbReference type="PANTHER" id="PTHR42827:SF1">
    <property type="entry name" value="IRON-SULFUR CLUSTER-BINDING PROTEIN"/>
    <property type="match status" value="1"/>
</dbReference>
<dbReference type="Pfam" id="PF00037">
    <property type="entry name" value="Fer4"/>
    <property type="match status" value="1"/>
</dbReference>
<name>A0ABV4BUI8_9CLOT</name>
<dbReference type="InterPro" id="IPR017900">
    <property type="entry name" value="4Fe4S_Fe_S_CS"/>
</dbReference>
<dbReference type="PROSITE" id="PS00198">
    <property type="entry name" value="4FE4S_FER_1"/>
    <property type="match status" value="1"/>
</dbReference>
<keyword evidence="2" id="KW-0408">Iron</keyword>